<dbReference type="AlphaFoldDB" id="A0A918K9W0"/>
<evidence type="ECO:0000313" key="2">
    <source>
        <dbReference type="EMBL" id="GGX56012.1"/>
    </source>
</evidence>
<keyword evidence="3" id="KW-1185">Reference proteome</keyword>
<dbReference type="Proteomes" id="UP000600865">
    <property type="component" value="Unassembled WGS sequence"/>
</dbReference>
<dbReference type="SUPFAM" id="SSF48295">
    <property type="entry name" value="TrpR-like"/>
    <property type="match status" value="1"/>
</dbReference>
<reference evidence="2 3" key="1">
    <citation type="journal article" date="2014" name="Int. J. Syst. Evol. Microbiol.">
        <title>Complete genome sequence of Corynebacterium casei LMG S-19264T (=DSM 44701T), isolated from a smear-ripened cheese.</title>
        <authorList>
            <consortium name="US DOE Joint Genome Institute (JGI-PGF)"/>
            <person name="Walter F."/>
            <person name="Albersmeier A."/>
            <person name="Kalinowski J."/>
            <person name="Ruckert C."/>
        </authorList>
    </citation>
    <scope>NUCLEOTIDE SEQUENCE [LARGE SCALE GENOMIC DNA]</scope>
    <source>
        <strain evidence="2 3">KCTC 23968</strain>
    </source>
</reference>
<name>A0A918K9W0_9PROT</name>
<dbReference type="CDD" id="cd06571">
    <property type="entry name" value="Bac_DnaA_C"/>
    <property type="match status" value="1"/>
</dbReference>
<dbReference type="RefSeq" id="WP_189579818.1">
    <property type="nucleotide sequence ID" value="NZ_BMYV01000001.1"/>
</dbReference>
<feature type="domain" description="Chromosomal replication initiator DnaA C-terminal" evidence="1">
    <location>
        <begin position="18"/>
        <end position="84"/>
    </location>
</feature>
<dbReference type="GO" id="GO:0043565">
    <property type="term" value="F:sequence-specific DNA binding"/>
    <property type="evidence" value="ECO:0007669"/>
    <property type="project" value="InterPro"/>
</dbReference>
<proteinExistence type="predicted"/>
<dbReference type="Gene3D" id="1.10.1750.10">
    <property type="match status" value="1"/>
</dbReference>
<evidence type="ECO:0000313" key="3">
    <source>
        <dbReference type="Proteomes" id="UP000600865"/>
    </source>
</evidence>
<dbReference type="GO" id="GO:0006275">
    <property type="term" value="P:regulation of DNA replication"/>
    <property type="evidence" value="ECO:0007669"/>
    <property type="project" value="InterPro"/>
</dbReference>
<evidence type="ECO:0000259" key="1">
    <source>
        <dbReference type="SMART" id="SM00760"/>
    </source>
</evidence>
<dbReference type="EMBL" id="BMYV01000001">
    <property type="protein sequence ID" value="GGX56012.1"/>
    <property type="molecule type" value="Genomic_DNA"/>
</dbReference>
<dbReference type="InterPro" id="IPR010921">
    <property type="entry name" value="Trp_repressor/repl_initiator"/>
</dbReference>
<sequence>MRTRQNNPNDIAFARLALTIVALEFGQPDLSLDIEKTGPDRRRAIFVRQVAIYVAQTVFDLTATRLGELFSRDRSTITHAVRVVEDSREDPVFNRKLLKAEDVLSQSYDALRAAA</sequence>
<dbReference type="Pfam" id="PF08299">
    <property type="entry name" value="Bac_DnaA_C"/>
    <property type="match status" value="1"/>
</dbReference>
<dbReference type="SMART" id="SM00760">
    <property type="entry name" value="Bac_DnaA_C"/>
    <property type="match status" value="1"/>
</dbReference>
<protein>
    <recommendedName>
        <fullName evidence="1">Chromosomal replication initiator DnaA C-terminal domain-containing protein</fullName>
    </recommendedName>
</protein>
<dbReference type="InterPro" id="IPR013159">
    <property type="entry name" value="DnaA_C"/>
</dbReference>
<comment type="caution">
    <text evidence="2">The sequence shown here is derived from an EMBL/GenBank/DDBJ whole genome shotgun (WGS) entry which is preliminary data.</text>
</comment>
<dbReference type="GO" id="GO:0006270">
    <property type="term" value="P:DNA replication initiation"/>
    <property type="evidence" value="ECO:0007669"/>
    <property type="project" value="InterPro"/>
</dbReference>
<gene>
    <name evidence="2" type="ORF">GCM10011309_00910</name>
</gene>
<dbReference type="GO" id="GO:0005524">
    <property type="term" value="F:ATP binding"/>
    <property type="evidence" value="ECO:0007669"/>
    <property type="project" value="InterPro"/>
</dbReference>
<accession>A0A918K9W0</accession>
<organism evidence="2 3">
    <name type="scientific">Litorimonas cladophorae</name>
    <dbReference type="NCBI Taxonomy" id="1220491"/>
    <lineage>
        <taxon>Bacteria</taxon>
        <taxon>Pseudomonadati</taxon>
        <taxon>Pseudomonadota</taxon>
        <taxon>Alphaproteobacteria</taxon>
        <taxon>Maricaulales</taxon>
        <taxon>Robiginitomaculaceae</taxon>
    </lineage>
</organism>